<keyword evidence="1" id="KW-0472">Membrane</keyword>
<gene>
    <name evidence="2" type="ORF">GCM10010919_25740</name>
</gene>
<keyword evidence="1" id="KW-0812">Transmembrane</keyword>
<feature type="transmembrane region" description="Helical" evidence="1">
    <location>
        <begin position="51"/>
        <end position="71"/>
    </location>
</feature>
<feature type="transmembrane region" description="Helical" evidence="1">
    <location>
        <begin position="7"/>
        <end position="31"/>
    </location>
</feature>
<evidence type="ECO:0000313" key="2">
    <source>
        <dbReference type="EMBL" id="GHG73152.1"/>
    </source>
</evidence>
<evidence type="ECO:0000313" key="3">
    <source>
        <dbReference type="Proteomes" id="UP000659697"/>
    </source>
</evidence>
<organism evidence="2 3">
    <name type="scientific">Alishewanella longhuensis</name>
    <dbReference type="NCBI Taxonomy" id="1091037"/>
    <lineage>
        <taxon>Bacteria</taxon>
        <taxon>Pseudomonadati</taxon>
        <taxon>Pseudomonadota</taxon>
        <taxon>Gammaproteobacteria</taxon>
        <taxon>Alteromonadales</taxon>
        <taxon>Alteromonadaceae</taxon>
        <taxon>Alishewanella</taxon>
    </lineage>
</organism>
<dbReference type="Proteomes" id="UP000659697">
    <property type="component" value="Unassembled WGS sequence"/>
</dbReference>
<feature type="transmembrane region" description="Helical" evidence="1">
    <location>
        <begin position="104"/>
        <end position="122"/>
    </location>
</feature>
<accession>A0ABQ3L0B2</accession>
<feature type="transmembrane region" description="Helical" evidence="1">
    <location>
        <begin position="78"/>
        <end position="98"/>
    </location>
</feature>
<reference evidence="3" key="1">
    <citation type="journal article" date="2019" name="Int. J. Syst. Evol. Microbiol.">
        <title>The Global Catalogue of Microorganisms (GCM) 10K type strain sequencing project: providing services to taxonomists for standard genome sequencing and annotation.</title>
        <authorList>
            <consortium name="The Broad Institute Genomics Platform"/>
            <consortium name="The Broad Institute Genome Sequencing Center for Infectious Disease"/>
            <person name="Wu L."/>
            <person name="Ma J."/>
        </authorList>
    </citation>
    <scope>NUCLEOTIDE SEQUENCE [LARGE SCALE GENOMIC DNA]</scope>
    <source>
        <strain evidence="3">CGMCC 1.7003</strain>
    </source>
</reference>
<protein>
    <submittedName>
        <fullName evidence="2">Uncharacterized protein</fullName>
    </submittedName>
</protein>
<keyword evidence="3" id="KW-1185">Reference proteome</keyword>
<name>A0ABQ3L0B2_9ALTE</name>
<proteinExistence type="predicted"/>
<dbReference type="EMBL" id="BNAO01000007">
    <property type="protein sequence ID" value="GHG73152.1"/>
    <property type="molecule type" value="Genomic_DNA"/>
</dbReference>
<sequence>MKDIFRYTVLGSLILYFVWFFLPHAWIYLYGEEEIALLTFSNYGAKFNDNGPLLYIFMIANVVSSLGLLQYKKWARTAFFALTVFPVFLSLISGFLVSPPFDTALGYIVTLLTGSIVKMSYLTSVGEDFS</sequence>
<evidence type="ECO:0000256" key="1">
    <source>
        <dbReference type="SAM" id="Phobius"/>
    </source>
</evidence>
<dbReference type="RefSeq" id="WP_189433434.1">
    <property type="nucleotide sequence ID" value="NZ_BNAO01000007.1"/>
</dbReference>
<keyword evidence="1" id="KW-1133">Transmembrane helix</keyword>
<comment type="caution">
    <text evidence="2">The sequence shown here is derived from an EMBL/GenBank/DDBJ whole genome shotgun (WGS) entry which is preliminary data.</text>
</comment>